<feature type="compositionally biased region" description="Acidic residues" evidence="1">
    <location>
        <begin position="203"/>
        <end position="212"/>
    </location>
</feature>
<organism evidence="2 3">
    <name type="scientific">Euplotes crassus</name>
    <dbReference type="NCBI Taxonomy" id="5936"/>
    <lineage>
        <taxon>Eukaryota</taxon>
        <taxon>Sar</taxon>
        <taxon>Alveolata</taxon>
        <taxon>Ciliophora</taxon>
        <taxon>Intramacronucleata</taxon>
        <taxon>Spirotrichea</taxon>
        <taxon>Hypotrichia</taxon>
        <taxon>Euplotida</taxon>
        <taxon>Euplotidae</taxon>
        <taxon>Moneuplotes</taxon>
    </lineage>
</organism>
<evidence type="ECO:0000256" key="1">
    <source>
        <dbReference type="SAM" id="MobiDB-lite"/>
    </source>
</evidence>
<evidence type="ECO:0000313" key="3">
    <source>
        <dbReference type="Proteomes" id="UP001295684"/>
    </source>
</evidence>
<feature type="compositionally biased region" description="Polar residues" evidence="1">
    <location>
        <begin position="357"/>
        <end position="374"/>
    </location>
</feature>
<name>A0AAD1U993_EUPCR</name>
<gene>
    <name evidence="2" type="ORF">ECRASSUSDP1_LOCUS5696</name>
</gene>
<protein>
    <submittedName>
        <fullName evidence="2">Uncharacterized protein</fullName>
    </submittedName>
</protein>
<dbReference type="EMBL" id="CAMPGE010005502">
    <property type="protein sequence ID" value="CAI2364353.1"/>
    <property type="molecule type" value="Genomic_DNA"/>
</dbReference>
<feature type="compositionally biased region" description="Basic and acidic residues" evidence="1">
    <location>
        <begin position="161"/>
        <end position="199"/>
    </location>
</feature>
<reference evidence="2" key="1">
    <citation type="submission" date="2023-07" db="EMBL/GenBank/DDBJ databases">
        <authorList>
            <consortium name="AG Swart"/>
            <person name="Singh M."/>
            <person name="Singh A."/>
            <person name="Seah K."/>
            <person name="Emmerich C."/>
        </authorList>
    </citation>
    <scope>NUCLEOTIDE SEQUENCE</scope>
    <source>
        <strain evidence="2">DP1</strain>
    </source>
</reference>
<feature type="compositionally biased region" description="Polar residues" evidence="1">
    <location>
        <begin position="287"/>
        <end position="308"/>
    </location>
</feature>
<feature type="region of interest" description="Disordered" evidence="1">
    <location>
        <begin position="149"/>
        <end position="406"/>
    </location>
</feature>
<feature type="region of interest" description="Disordered" evidence="1">
    <location>
        <begin position="106"/>
        <end position="131"/>
    </location>
</feature>
<sequence>MSVRAIYHEEKHIGEKIKKTKTQFIFKFELDGLQHQIEFLVSKLTGKKKVIQDGEVILEQQKLAKNFQFPFNIGKHMLNLSYGLKGAKLRIDNVAFEDLYQSRGFKATSMPSGHKRPEGGRPKASTTYAGKKKITDGWSDIQRAKDSVKYDDIPDPYAQDKNGEKEAGKFKEENKQKQKTSLRDIGKRQKSSTVKEKKSTGFGDEDEFDWGDGDSKKQSSNNDAFDFDFGTSSTSDQNKKSDAFDFDSFGQELSKPTSSTDPFADMEQPKASGSTGLENVIFDNELTKLQNPPSKQQETDIFSTDFTSPTPPQSNPFDAFTTPPVPQPPRPQQDPFSHPTSTLPPPAGPTTFGGPPSQSSWSAGFSNGNFSNDPFSEPGAFESKLTCDPNKDFSSLNPFGGNGFSK</sequence>
<comment type="caution">
    <text evidence="2">The sequence shown here is derived from an EMBL/GenBank/DDBJ whole genome shotgun (WGS) entry which is preliminary data.</text>
</comment>
<proteinExistence type="predicted"/>
<feature type="compositionally biased region" description="Pro residues" evidence="1">
    <location>
        <begin position="323"/>
        <end position="332"/>
    </location>
</feature>
<dbReference type="Proteomes" id="UP001295684">
    <property type="component" value="Unassembled WGS sequence"/>
</dbReference>
<keyword evidence="3" id="KW-1185">Reference proteome</keyword>
<dbReference type="AlphaFoldDB" id="A0AAD1U993"/>
<evidence type="ECO:0000313" key="2">
    <source>
        <dbReference type="EMBL" id="CAI2364353.1"/>
    </source>
</evidence>
<accession>A0AAD1U993</accession>